<sequence>MRTPKEISETTGVSVHVVYKEMTRGQDGTRLPDQRLRYSAELAQRRVQASLERRGKRTGQPTNSGKTAGAAGR</sequence>
<reference evidence="2" key="2">
    <citation type="submission" date="2015-07" db="EMBL/GenBank/DDBJ databases">
        <title>Plasmids, circular viruses and viroids from rat gut.</title>
        <authorList>
            <person name="Jorgensen T.J."/>
            <person name="Hansen M.A."/>
            <person name="Xu Z."/>
            <person name="Tabak M.A."/>
            <person name="Sorensen S.J."/>
            <person name="Hansen L.H."/>
        </authorList>
    </citation>
    <scope>NUCLEOTIDE SEQUENCE</scope>
    <source>
        <strain evidence="2">RGFK0787</strain>
    </source>
</reference>
<organism evidence="2">
    <name type="scientific">uncultured prokaryote</name>
    <dbReference type="NCBI Taxonomy" id="198431"/>
    <lineage>
        <taxon>unclassified sequences</taxon>
        <taxon>environmental samples</taxon>
    </lineage>
</organism>
<reference evidence="2" key="1">
    <citation type="submission" date="2015-06" db="EMBL/GenBank/DDBJ databases">
        <authorList>
            <person name="Joergensen T."/>
        </authorList>
    </citation>
    <scope>NUCLEOTIDE SEQUENCE</scope>
    <source>
        <strain evidence="2">RGFK0787</strain>
    </source>
</reference>
<feature type="region of interest" description="Disordered" evidence="1">
    <location>
        <begin position="47"/>
        <end position="73"/>
    </location>
</feature>
<dbReference type="AlphaFoldDB" id="A0A0H5Q368"/>
<proteinExistence type="predicted"/>
<evidence type="ECO:0000256" key="1">
    <source>
        <dbReference type="SAM" id="MobiDB-lite"/>
    </source>
</evidence>
<accession>A0A0H5Q368</accession>
<evidence type="ECO:0000313" key="2">
    <source>
        <dbReference type="EMBL" id="CRY95834.1"/>
    </source>
</evidence>
<protein>
    <submittedName>
        <fullName evidence="2">Uncharacterized protein</fullName>
    </submittedName>
</protein>
<name>A0A0H5Q368_9ZZZZ</name>
<dbReference type="EMBL" id="LN853396">
    <property type="protein sequence ID" value="CRY95834.1"/>
    <property type="molecule type" value="Genomic_DNA"/>
</dbReference>